<keyword evidence="2" id="KW-0808">Transferase</keyword>
<comment type="caution">
    <text evidence="2">The sequence shown here is derived from an EMBL/GenBank/DDBJ whole genome shotgun (WGS) entry which is preliminary data.</text>
</comment>
<evidence type="ECO:0000259" key="1">
    <source>
        <dbReference type="PROSITE" id="PS51186"/>
    </source>
</evidence>
<keyword evidence="2" id="KW-0012">Acyltransferase</keyword>
<dbReference type="RefSeq" id="WP_125696223.1">
    <property type="nucleotide sequence ID" value="NZ_JBHTOG010000039.1"/>
</dbReference>
<dbReference type="EC" id="2.3.-.-" evidence="2"/>
<dbReference type="InterPro" id="IPR016181">
    <property type="entry name" value="Acyl_CoA_acyltransferase"/>
</dbReference>
<dbReference type="Pfam" id="PF00583">
    <property type="entry name" value="Acetyltransf_1"/>
    <property type="match status" value="1"/>
</dbReference>
<organism evidence="2 3">
    <name type="scientific">Lacticaseibacillus yichunensis</name>
    <dbReference type="NCBI Taxonomy" id="2486015"/>
    <lineage>
        <taxon>Bacteria</taxon>
        <taxon>Bacillati</taxon>
        <taxon>Bacillota</taxon>
        <taxon>Bacilli</taxon>
        <taxon>Lactobacillales</taxon>
        <taxon>Lactobacillaceae</taxon>
        <taxon>Lacticaseibacillus</taxon>
    </lineage>
</organism>
<dbReference type="CDD" id="cd04301">
    <property type="entry name" value="NAT_SF"/>
    <property type="match status" value="1"/>
</dbReference>
<protein>
    <submittedName>
        <fullName evidence="2">GNAT family N-acetyltransferase</fullName>
        <ecNumber evidence="2">2.3.-.-</ecNumber>
    </submittedName>
</protein>
<proteinExistence type="predicted"/>
<dbReference type="Proteomes" id="UP001597192">
    <property type="component" value="Unassembled WGS sequence"/>
</dbReference>
<dbReference type="PROSITE" id="PS51186">
    <property type="entry name" value="GNAT"/>
    <property type="match status" value="1"/>
</dbReference>
<evidence type="ECO:0000313" key="2">
    <source>
        <dbReference type="EMBL" id="MFD1432568.1"/>
    </source>
</evidence>
<dbReference type="SUPFAM" id="SSF55729">
    <property type="entry name" value="Acyl-CoA N-acyltransferases (Nat)"/>
    <property type="match status" value="1"/>
</dbReference>
<dbReference type="InterPro" id="IPR000182">
    <property type="entry name" value="GNAT_dom"/>
</dbReference>
<dbReference type="Gene3D" id="3.40.630.30">
    <property type="match status" value="1"/>
</dbReference>
<evidence type="ECO:0000313" key="3">
    <source>
        <dbReference type="Proteomes" id="UP001597192"/>
    </source>
</evidence>
<dbReference type="EMBL" id="JBHTOG010000039">
    <property type="protein sequence ID" value="MFD1432568.1"/>
    <property type="molecule type" value="Genomic_DNA"/>
</dbReference>
<keyword evidence="3" id="KW-1185">Reference proteome</keyword>
<sequence>MLSLKSVTSMPDRQACLDVYRQSLDYYQAANLPFPDRSTVQSDRTTAPDGILPSRMRYQLIMLDNKPVGVVKVVRDYPVPHAVTLALLLIKQRYRRQGIGSAIVRQLASHYSENGYAELQATVLAPTEERLAFWRSQGFDILDARRLMLASGDIQSQALLGRSLSDLVTV</sequence>
<name>A0ABW4CQI4_9LACO</name>
<accession>A0ABW4CQI4</accession>
<feature type="domain" description="N-acetyltransferase" evidence="1">
    <location>
        <begin position="2"/>
        <end position="165"/>
    </location>
</feature>
<reference evidence="3" key="1">
    <citation type="journal article" date="2019" name="Int. J. Syst. Evol. Microbiol.">
        <title>The Global Catalogue of Microorganisms (GCM) 10K type strain sequencing project: providing services to taxonomists for standard genome sequencing and annotation.</title>
        <authorList>
            <consortium name="The Broad Institute Genomics Platform"/>
            <consortium name="The Broad Institute Genome Sequencing Center for Infectious Disease"/>
            <person name="Wu L."/>
            <person name="Ma J."/>
        </authorList>
    </citation>
    <scope>NUCLEOTIDE SEQUENCE [LARGE SCALE GENOMIC DNA]</scope>
    <source>
        <strain evidence="3">CCM 8947</strain>
    </source>
</reference>
<dbReference type="GO" id="GO:0016746">
    <property type="term" value="F:acyltransferase activity"/>
    <property type="evidence" value="ECO:0007669"/>
    <property type="project" value="UniProtKB-KW"/>
</dbReference>
<gene>
    <name evidence="2" type="ORF">ACFQ47_07720</name>
</gene>